<reference evidence="1 2" key="1">
    <citation type="submission" date="2017-10" db="EMBL/GenBank/DDBJ databases">
        <title>FDA dAtabase for Regulatory Grade micrObial Sequences (FDA-ARGOS): Supporting development and validation of Infectious Disease Dx tests.</title>
        <authorList>
            <person name="Campos J."/>
            <person name="Goldberg B."/>
            <person name="Tallon L.J."/>
            <person name="Sadzewicz L."/>
            <person name="Sengamalay N."/>
            <person name="Ott S."/>
            <person name="Godinez A."/>
            <person name="Nagaraj S."/>
            <person name="Vyas G."/>
            <person name="Aluvathingal J."/>
            <person name="Nadendla S."/>
            <person name="Geyer C."/>
            <person name="Nandy P."/>
            <person name="Hobson J."/>
            <person name="Sichtig H."/>
        </authorList>
    </citation>
    <scope>NUCLEOTIDE SEQUENCE [LARGE SCALE GENOMIC DNA]</scope>
    <source>
        <strain evidence="1 2">FDAARGOS_185</strain>
    </source>
</reference>
<dbReference type="AlphaFoldDB" id="A0A553S910"/>
<dbReference type="InterPro" id="IPR012543">
    <property type="entry name" value="DUF1694"/>
</dbReference>
<evidence type="ECO:0000313" key="1">
    <source>
        <dbReference type="EMBL" id="TRZ33487.1"/>
    </source>
</evidence>
<dbReference type="Proteomes" id="UP000316316">
    <property type="component" value="Unassembled WGS sequence"/>
</dbReference>
<comment type="caution">
    <text evidence="1">The sequence shown here is derived from an EMBL/GenBank/DDBJ whole genome shotgun (WGS) entry which is preliminary data.</text>
</comment>
<gene>
    <name evidence="1" type="ORF">AUF17_05095</name>
</gene>
<proteinExistence type="predicted"/>
<dbReference type="SUPFAM" id="SSF160515">
    <property type="entry name" value="YueI-like"/>
    <property type="match status" value="1"/>
</dbReference>
<dbReference type="InterPro" id="IPR029064">
    <property type="entry name" value="Ribosomal_eL30-like_sf"/>
</dbReference>
<dbReference type="Pfam" id="PF07997">
    <property type="entry name" value="DUF1694"/>
    <property type="match status" value="1"/>
</dbReference>
<dbReference type="GeneID" id="69568547"/>
<dbReference type="Gene3D" id="3.30.1330.30">
    <property type="match status" value="1"/>
</dbReference>
<dbReference type="EMBL" id="PDXQ01000001">
    <property type="protein sequence ID" value="TRZ33487.1"/>
    <property type="molecule type" value="Genomic_DNA"/>
</dbReference>
<evidence type="ECO:0000313" key="2">
    <source>
        <dbReference type="Proteomes" id="UP000316316"/>
    </source>
</evidence>
<name>A0A553S910_ENTAV</name>
<accession>A0A553S910</accession>
<sequence length="122" mass="14106">MRNKIQKYIEQRQTLSRAPLNEKDLLLGSQPERIKHFVTFKEFHKNMYSSIKKVSSLIGMIKGKLIINGNLRQKYITKLMKLAIKGKSKFIVVVNDGYRLSKKSNYEDSSYIALIVELPSGK</sequence>
<dbReference type="RefSeq" id="WP_049218661.1">
    <property type="nucleotide sequence ID" value="NZ_CABGUH010000026.1"/>
</dbReference>
<protein>
    <submittedName>
        <fullName evidence="1">Uncharacterized protein</fullName>
    </submittedName>
</protein>
<organism evidence="1 2">
    <name type="scientific">Enterococcus avium</name>
    <name type="common">Streptococcus avium</name>
    <dbReference type="NCBI Taxonomy" id="33945"/>
    <lineage>
        <taxon>Bacteria</taxon>
        <taxon>Bacillati</taxon>
        <taxon>Bacillota</taxon>
        <taxon>Bacilli</taxon>
        <taxon>Lactobacillales</taxon>
        <taxon>Enterococcaceae</taxon>
        <taxon>Enterococcus</taxon>
    </lineage>
</organism>